<dbReference type="AlphaFoldDB" id="A0AAV7XF69"/>
<sequence length="267" mass="31024">MGYIRILIYCNNALWERLLVSSDIVRVIDREDKKRKEFCDGDFETGAFEIVSHQDVVLSQSEGDQISREKKIKFVMVSDSLEFSYFFYVLQCSREYRNHVIDHWCTKTRNYIPSSKSSTLSVTLTDALQQVIDHKWCHRITHLVWERSELDNAMSWLSTLGGAYSALGDQFTHCAQMAGRISLRQFQIAMRQGDPSTVARCKLYIALSFIQTSKFRPAKQIIRSQYHLAVNSSCPDIRLIRMCRGVWSKLRYEHSRWIKKSANGISS</sequence>
<comment type="caution">
    <text evidence="1">The sequence shown here is derived from an EMBL/GenBank/DDBJ whole genome shotgun (WGS) entry which is preliminary data.</text>
</comment>
<reference evidence="1" key="1">
    <citation type="submission" date="2022-12" db="EMBL/GenBank/DDBJ databases">
        <title>Chromosome-level genome assembly of the bean flower thrips Megalurothrips usitatus.</title>
        <authorList>
            <person name="Ma L."/>
            <person name="Liu Q."/>
            <person name="Li H."/>
            <person name="Cai W."/>
        </authorList>
    </citation>
    <scope>NUCLEOTIDE SEQUENCE</scope>
    <source>
        <strain evidence="1">Cailab_2022a</strain>
    </source>
</reference>
<dbReference type="PANTHER" id="PTHR36693:SF1">
    <property type="entry name" value="GH02722P"/>
    <property type="match status" value="1"/>
</dbReference>
<dbReference type="PANTHER" id="PTHR36693">
    <property type="entry name" value="GH02722P"/>
    <property type="match status" value="1"/>
</dbReference>
<organism evidence="1 2">
    <name type="scientific">Megalurothrips usitatus</name>
    <name type="common">bean blossom thrips</name>
    <dbReference type="NCBI Taxonomy" id="439358"/>
    <lineage>
        <taxon>Eukaryota</taxon>
        <taxon>Metazoa</taxon>
        <taxon>Ecdysozoa</taxon>
        <taxon>Arthropoda</taxon>
        <taxon>Hexapoda</taxon>
        <taxon>Insecta</taxon>
        <taxon>Pterygota</taxon>
        <taxon>Neoptera</taxon>
        <taxon>Paraneoptera</taxon>
        <taxon>Thysanoptera</taxon>
        <taxon>Terebrantia</taxon>
        <taxon>Thripoidea</taxon>
        <taxon>Thripidae</taxon>
        <taxon>Megalurothrips</taxon>
    </lineage>
</organism>
<evidence type="ECO:0000313" key="2">
    <source>
        <dbReference type="Proteomes" id="UP001075354"/>
    </source>
</evidence>
<accession>A0AAV7XF69</accession>
<dbReference type="Proteomes" id="UP001075354">
    <property type="component" value="Chromosome 9"/>
</dbReference>
<keyword evidence="2" id="KW-1185">Reference proteome</keyword>
<evidence type="ECO:0000313" key="1">
    <source>
        <dbReference type="EMBL" id="KAJ1523988.1"/>
    </source>
</evidence>
<protein>
    <submittedName>
        <fullName evidence="1">Uncharacterized protein</fullName>
    </submittedName>
</protein>
<dbReference type="Pfam" id="PF16065">
    <property type="entry name" value="DUF4807"/>
    <property type="match status" value="1"/>
</dbReference>
<gene>
    <name evidence="1" type="ORF">ONE63_010533</name>
</gene>
<name>A0AAV7XF69_9NEOP</name>
<dbReference type="EMBL" id="JAPTSV010000009">
    <property type="protein sequence ID" value="KAJ1523988.1"/>
    <property type="molecule type" value="Genomic_DNA"/>
</dbReference>
<proteinExistence type="predicted"/>
<dbReference type="InterPro" id="IPR032072">
    <property type="entry name" value="DUF4807"/>
</dbReference>